<feature type="non-terminal residue" evidence="1">
    <location>
        <position position="30"/>
    </location>
</feature>
<reference evidence="1" key="1">
    <citation type="journal article" date="2014" name="Front. Microbiol.">
        <title>High frequency of phylogenetically diverse reductive dehalogenase-homologous genes in deep subseafloor sedimentary metagenomes.</title>
        <authorList>
            <person name="Kawai M."/>
            <person name="Futagami T."/>
            <person name="Toyoda A."/>
            <person name="Takaki Y."/>
            <person name="Nishi S."/>
            <person name="Hori S."/>
            <person name="Arai W."/>
            <person name="Tsubouchi T."/>
            <person name="Morono Y."/>
            <person name="Uchiyama I."/>
            <person name="Ito T."/>
            <person name="Fujiyama A."/>
            <person name="Inagaki F."/>
            <person name="Takami H."/>
        </authorList>
    </citation>
    <scope>NUCLEOTIDE SEQUENCE</scope>
    <source>
        <strain evidence="1">Expedition CK06-06</strain>
    </source>
</reference>
<dbReference type="AlphaFoldDB" id="X1TZX6"/>
<name>X1TZX6_9ZZZZ</name>
<gene>
    <name evidence="1" type="ORF">S12H4_19723</name>
</gene>
<accession>X1TZX6</accession>
<evidence type="ECO:0000313" key="1">
    <source>
        <dbReference type="EMBL" id="GAI85589.1"/>
    </source>
</evidence>
<comment type="caution">
    <text evidence="1">The sequence shown here is derived from an EMBL/GenBank/DDBJ whole genome shotgun (WGS) entry which is preliminary data.</text>
</comment>
<proteinExistence type="predicted"/>
<protein>
    <submittedName>
        <fullName evidence="1">Uncharacterized protein</fullName>
    </submittedName>
</protein>
<dbReference type="EMBL" id="BARW01009899">
    <property type="protein sequence ID" value="GAI85589.1"/>
    <property type="molecule type" value="Genomic_DNA"/>
</dbReference>
<sequence length="30" mass="3568">MKKKLYGLILDSDGTVMDSKLNQFEWLKYC</sequence>
<organism evidence="1">
    <name type="scientific">marine sediment metagenome</name>
    <dbReference type="NCBI Taxonomy" id="412755"/>
    <lineage>
        <taxon>unclassified sequences</taxon>
        <taxon>metagenomes</taxon>
        <taxon>ecological metagenomes</taxon>
    </lineage>
</organism>